<protein>
    <submittedName>
        <fullName evidence="1">Uncharacterized protein</fullName>
    </submittedName>
</protein>
<dbReference type="OrthoDB" id="5874934at2759"/>
<organism evidence="1 2">
    <name type="scientific">Teladorsagia circumcincta</name>
    <name type="common">Brown stomach worm</name>
    <name type="synonym">Ostertagia circumcincta</name>
    <dbReference type="NCBI Taxonomy" id="45464"/>
    <lineage>
        <taxon>Eukaryota</taxon>
        <taxon>Metazoa</taxon>
        <taxon>Ecdysozoa</taxon>
        <taxon>Nematoda</taxon>
        <taxon>Chromadorea</taxon>
        <taxon>Rhabditida</taxon>
        <taxon>Rhabditina</taxon>
        <taxon>Rhabditomorpha</taxon>
        <taxon>Strongyloidea</taxon>
        <taxon>Trichostrongylidae</taxon>
        <taxon>Teladorsagia</taxon>
    </lineage>
</organism>
<dbReference type="AlphaFoldDB" id="A0A2G9T5V5"/>
<proteinExistence type="predicted"/>
<name>A0A2G9T5V5_TELCI</name>
<sequence length="71" mass="7464">AAPVMQCAPQCQPSCQPACMAQAQTFMQPPAVVMCSQPAGQCACGSGYSQCMQGVCCLRKRHRQAKTVKAA</sequence>
<reference evidence="1 2" key="1">
    <citation type="submission" date="2015-09" db="EMBL/GenBank/DDBJ databases">
        <title>Draft genome of the parasitic nematode Teladorsagia circumcincta isolate WARC Sus (inbred).</title>
        <authorList>
            <person name="Mitreva M."/>
        </authorList>
    </citation>
    <scope>NUCLEOTIDE SEQUENCE [LARGE SCALE GENOMIC DNA]</scope>
    <source>
        <strain evidence="1 2">S</strain>
    </source>
</reference>
<gene>
    <name evidence="1" type="ORF">TELCIR_25931</name>
</gene>
<evidence type="ECO:0000313" key="2">
    <source>
        <dbReference type="Proteomes" id="UP000230423"/>
    </source>
</evidence>
<dbReference type="Proteomes" id="UP000230423">
    <property type="component" value="Unassembled WGS sequence"/>
</dbReference>
<dbReference type="EMBL" id="KZ426757">
    <property type="protein sequence ID" value="PIO52760.1"/>
    <property type="molecule type" value="Genomic_DNA"/>
</dbReference>
<evidence type="ECO:0000313" key="1">
    <source>
        <dbReference type="EMBL" id="PIO52760.1"/>
    </source>
</evidence>
<accession>A0A2G9T5V5</accession>
<keyword evidence="2" id="KW-1185">Reference proteome</keyword>
<feature type="non-terminal residue" evidence="1">
    <location>
        <position position="1"/>
    </location>
</feature>